<dbReference type="AlphaFoldDB" id="A0A8T1LVP6"/>
<organism evidence="2 3">
    <name type="scientific">Phytophthora cactorum</name>
    <dbReference type="NCBI Taxonomy" id="29920"/>
    <lineage>
        <taxon>Eukaryota</taxon>
        <taxon>Sar</taxon>
        <taxon>Stramenopiles</taxon>
        <taxon>Oomycota</taxon>
        <taxon>Peronosporomycetes</taxon>
        <taxon>Peronosporales</taxon>
        <taxon>Peronosporaceae</taxon>
        <taxon>Phytophthora</taxon>
    </lineage>
</organism>
<feature type="compositionally biased region" description="Basic and acidic residues" evidence="1">
    <location>
        <begin position="20"/>
        <end position="30"/>
    </location>
</feature>
<name>A0A8T1LVP6_9STRA</name>
<comment type="caution">
    <text evidence="2">The sequence shown here is derived from an EMBL/GenBank/DDBJ whole genome shotgun (WGS) entry which is preliminary data.</text>
</comment>
<proteinExistence type="predicted"/>
<protein>
    <submittedName>
        <fullName evidence="2">Uncharacterized protein</fullName>
    </submittedName>
</protein>
<gene>
    <name evidence="2" type="ORF">PC117_g3291</name>
</gene>
<dbReference type="Proteomes" id="UP000736787">
    <property type="component" value="Unassembled WGS sequence"/>
</dbReference>
<evidence type="ECO:0000256" key="1">
    <source>
        <dbReference type="SAM" id="MobiDB-lite"/>
    </source>
</evidence>
<evidence type="ECO:0000313" key="3">
    <source>
        <dbReference type="Proteomes" id="UP000736787"/>
    </source>
</evidence>
<evidence type="ECO:0000313" key="2">
    <source>
        <dbReference type="EMBL" id="KAG2951871.1"/>
    </source>
</evidence>
<sequence>MYGACVRVVTATEGSSSQTPEKRLSSDLRGHSLSSPLLHLTRLA</sequence>
<reference evidence="2" key="1">
    <citation type="submission" date="2018-10" db="EMBL/GenBank/DDBJ databases">
        <title>Effector identification in a new, highly contiguous assembly of the strawberry crown rot pathogen Phytophthora cactorum.</title>
        <authorList>
            <person name="Armitage A.D."/>
            <person name="Nellist C.F."/>
            <person name="Bates H."/>
            <person name="Vickerstaff R.J."/>
            <person name="Harrison R.J."/>
        </authorList>
    </citation>
    <scope>NUCLEOTIDE SEQUENCE</scope>
    <source>
        <strain evidence="2">4040</strain>
    </source>
</reference>
<dbReference type="EMBL" id="RCMK01000046">
    <property type="protein sequence ID" value="KAG2951871.1"/>
    <property type="molecule type" value="Genomic_DNA"/>
</dbReference>
<accession>A0A8T1LVP6</accession>
<feature type="region of interest" description="Disordered" evidence="1">
    <location>
        <begin position="9"/>
        <end position="32"/>
    </location>
</feature>